<evidence type="ECO:0000313" key="5">
    <source>
        <dbReference type="Proteomes" id="UP000053319"/>
    </source>
</evidence>
<dbReference type="PANTHER" id="PTHR19879">
    <property type="entry name" value="TRANSCRIPTION INITIATION FACTOR TFIID"/>
    <property type="match status" value="1"/>
</dbReference>
<dbReference type="InterPro" id="IPR036322">
    <property type="entry name" value="WD40_repeat_dom_sf"/>
</dbReference>
<dbReference type="Proteomes" id="UP000053319">
    <property type="component" value="Unassembled WGS sequence"/>
</dbReference>
<feature type="non-terminal residue" evidence="4">
    <location>
        <position position="1"/>
    </location>
</feature>
<name>R7SNM7_DICSQ</name>
<evidence type="ECO:0000256" key="1">
    <source>
        <dbReference type="ARBA" id="ARBA00022574"/>
    </source>
</evidence>
<accession>R7SNM7</accession>
<gene>
    <name evidence="4" type="ORF">DICSQDRAFT_18752</name>
</gene>
<dbReference type="InterPro" id="IPR015943">
    <property type="entry name" value="WD40/YVTN_repeat-like_dom_sf"/>
</dbReference>
<reference evidence="4 5" key="1">
    <citation type="journal article" date="2012" name="Science">
        <title>The Paleozoic origin of enzymatic lignin decomposition reconstructed from 31 fungal genomes.</title>
        <authorList>
            <person name="Floudas D."/>
            <person name="Binder M."/>
            <person name="Riley R."/>
            <person name="Barry K."/>
            <person name="Blanchette R.A."/>
            <person name="Henrissat B."/>
            <person name="Martinez A.T."/>
            <person name="Otillar R."/>
            <person name="Spatafora J.W."/>
            <person name="Yadav J.S."/>
            <person name="Aerts A."/>
            <person name="Benoit I."/>
            <person name="Boyd A."/>
            <person name="Carlson A."/>
            <person name="Copeland A."/>
            <person name="Coutinho P.M."/>
            <person name="de Vries R.P."/>
            <person name="Ferreira P."/>
            <person name="Findley K."/>
            <person name="Foster B."/>
            <person name="Gaskell J."/>
            <person name="Glotzer D."/>
            <person name="Gorecki P."/>
            <person name="Heitman J."/>
            <person name="Hesse C."/>
            <person name="Hori C."/>
            <person name="Igarashi K."/>
            <person name="Jurgens J.A."/>
            <person name="Kallen N."/>
            <person name="Kersten P."/>
            <person name="Kohler A."/>
            <person name="Kuees U."/>
            <person name="Kumar T.K.A."/>
            <person name="Kuo A."/>
            <person name="LaButti K."/>
            <person name="Larrondo L.F."/>
            <person name="Lindquist E."/>
            <person name="Ling A."/>
            <person name="Lombard V."/>
            <person name="Lucas S."/>
            <person name="Lundell T."/>
            <person name="Martin R."/>
            <person name="McLaughlin D.J."/>
            <person name="Morgenstern I."/>
            <person name="Morin E."/>
            <person name="Murat C."/>
            <person name="Nagy L.G."/>
            <person name="Nolan M."/>
            <person name="Ohm R.A."/>
            <person name="Patyshakuliyeva A."/>
            <person name="Rokas A."/>
            <person name="Ruiz-Duenas F.J."/>
            <person name="Sabat G."/>
            <person name="Salamov A."/>
            <person name="Samejima M."/>
            <person name="Schmutz J."/>
            <person name="Slot J.C."/>
            <person name="St John F."/>
            <person name="Stenlid J."/>
            <person name="Sun H."/>
            <person name="Sun S."/>
            <person name="Syed K."/>
            <person name="Tsang A."/>
            <person name="Wiebenga A."/>
            <person name="Young D."/>
            <person name="Pisabarro A."/>
            <person name="Eastwood D.C."/>
            <person name="Martin F."/>
            <person name="Cullen D."/>
            <person name="Grigoriev I.V."/>
            <person name="Hibbett D.S."/>
        </authorList>
    </citation>
    <scope>NUCLEOTIDE SEQUENCE [LARGE SCALE GENOMIC DNA]</scope>
    <source>
        <strain evidence="4 5">LYAD-421 SS1</strain>
    </source>
</reference>
<evidence type="ECO:0000313" key="4">
    <source>
        <dbReference type="EMBL" id="EJF57794.1"/>
    </source>
</evidence>
<keyword evidence="2" id="KW-0677">Repeat</keyword>
<dbReference type="InterPro" id="IPR019775">
    <property type="entry name" value="WD40_repeat_CS"/>
</dbReference>
<dbReference type="SUPFAM" id="SSF50978">
    <property type="entry name" value="WD40 repeat-like"/>
    <property type="match status" value="1"/>
</dbReference>
<dbReference type="Pfam" id="PF00400">
    <property type="entry name" value="WD40"/>
    <property type="match status" value="6"/>
</dbReference>
<dbReference type="PROSITE" id="PS50082">
    <property type="entry name" value="WD_REPEATS_2"/>
    <property type="match status" value="6"/>
</dbReference>
<dbReference type="PROSITE" id="PS50294">
    <property type="entry name" value="WD_REPEATS_REGION"/>
    <property type="match status" value="4"/>
</dbReference>
<keyword evidence="1 3" id="KW-0853">WD repeat</keyword>
<dbReference type="HOGENOM" id="CLU_000288_57_33_1"/>
<dbReference type="RefSeq" id="XP_007369422.1">
    <property type="nucleotide sequence ID" value="XM_007369360.1"/>
</dbReference>
<sequence>HETSLIYSPNGKWLATASHDSTIILWDSDGGQPLYEWVPHGGSVKSLAFSPDSRYVVSAGIWKNSLCELTLIITIQIISSILASMGENRSLAIWDVSRGARKVATLEGHTKEVTSCARSPDGALIASVSSREANVRLWDPRTYRLLHLRIAEQSTCLATGRDSGRVRIWDIQTEEYLFTLDRHTDEVLDLAFSPDGTSLLSASKDKTVKIWDASSGAVILSLKGHTKGITAACFSPCGKYVASASRDKKVRLWKRDDGSCVETFSKHEACVRHVAFSPDGEILSYGVDDGTV</sequence>
<evidence type="ECO:0000256" key="3">
    <source>
        <dbReference type="PROSITE-ProRule" id="PRU00221"/>
    </source>
</evidence>
<protein>
    <submittedName>
        <fullName evidence="4">WD40 repeat-like protein</fullName>
    </submittedName>
</protein>
<feature type="non-terminal residue" evidence="4">
    <location>
        <position position="292"/>
    </location>
</feature>
<dbReference type="PANTHER" id="PTHR19879:SF9">
    <property type="entry name" value="TRANSCRIPTION INITIATION FACTOR TFIID SUBUNIT 5"/>
    <property type="match status" value="1"/>
</dbReference>
<dbReference type="EMBL" id="JH719444">
    <property type="protein sequence ID" value="EJF57794.1"/>
    <property type="molecule type" value="Genomic_DNA"/>
</dbReference>
<feature type="repeat" description="WD" evidence="3">
    <location>
        <begin position="106"/>
        <end position="148"/>
    </location>
</feature>
<dbReference type="InterPro" id="IPR001680">
    <property type="entry name" value="WD40_rpt"/>
</dbReference>
<dbReference type="SMART" id="SM00320">
    <property type="entry name" value="WD40"/>
    <property type="match status" value="6"/>
</dbReference>
<dbReference type="KEGG" id="dsq:DICSQDRAFT_18752"/>
<dbReference type="InterPro" id="IPR020472">
    <property type="entry name" value="WD40_PAC1"/>
</dbReference>
<dbReference type="PRINTS" id="PR00320">
    <property type="entry name" value="GPROTEINBRPT"/>
</dbReference>
<dbReference type="Gene3D" id="2.130.10.10">
    <property type="entry name" value="YVTN repeat-like/Quinoprotein amine dehydrogenase"/>
    <property type="match status" value="4"/>
</dbReference>
<feature type="repeat" description="WD" evidence="3">
    <location>
        <begin position="180"/>
        <end position="221"/>
    </location>
</feature>
<dbReference type="OMA" id="DARGAIC"/>
<feature type="repeat" description="WD" evidence="3">
    <location>
        <begin position="157"/>
        <end position="179"/>
    </location>
</feature>
<feature type="repeat" description="WD" evidence="3">
    <location>
        <begin position="222"/>
        <end position="263"/>
    </location>
</feature>
<feature type="repeat" description="WD" evidence="3">
    <location>
        <begin position="1"/>
        <end position="36"/>
    </location>
</feature>
<proteinExistence type="predicted"/>
<evidence type="ECO:0000256" key="2">
    <source>
        <dbReference type="ARBA" id="ARBA00022737"/>
    </source>
</evidence>
<dbReference type="AlphaFoldDB" id="R7SNM7"/>
<dbReference type="PROSITE" id="PS00678">
    <property type="entry name" value="WD_REPEATS_1"/>
    <property type="match status" value="1"/>
</dbReference>
<dbReference type="CDD" id="cd00200">
    <property type="entry name" value="WD40"/>
    <property type="match status" value="1"/>
</dbReference>
<dbReference type="GeneID" id="18841499"/>
<feature type="repeat" description="WD" evidence="3">
    <location>
        <begin position="264"/>
        <end position="292"/>
    </location>
</feature>
<organism evidence="4 5">
    <name type="scientific">Dichomitus squalens (strain LYAD-421)</name>
    <name type="common">Western red white-rot fungus</name>
    <dbReference type="NCBI Taxonomy" id="732165"/>
    <lineage>
        <taxon>Eukaryota</taxon>
        <taxon>Fungi</taxon>
        <taxon>Dikarya</taxon>
        <taxon>Basidiomycota</taxon>
        <taxon>Agaricomycotina</taxon>
        <taxon>Agaricomycetes</taxon>
        <taxon>Polyporales</taxon>
        <taxon>Polyporaceae</taxon>
        <taxon>Dichomitus</taxon>
    </lineage>
</organism>